<comment type="caution">
    <text evidence="3">The sequence shown here is derived from an EMBL/GenBank/DDBJ whole genome shotgun (WGS) entry which is preliminary data.</text>
</comment>
<reference evidence="3 4" key="1">
    <citation type="submission" date="2024-09" db="EMBL/GenBank/DDBJ databases">
        <authorList>
            <person name="Sun Q."/>
            <person name="Mori K."/>
        </authorList>
    </citation>
    <scope>NUCLEOTIDE SEQUENCE [LARGE SCALE GENOMIC DNA]</scope>
    <source>
        <strain evidence="3 4">JCM 12763</strain>
    </source>
</reference>
<keyword evidence="2" id="KW-0732">Signal</keyword>
<evidence type="ECO:0000256" key="2">
    <source>
        <dbReference type="SAM" id="SignalP"/>
    </source>
</evidence>
<evidence type="ECO:0008006" key="5">
    <source>
        <dbReference type="Google" id="ProtNLM"/>
    </source>
</evidence>
<evidence type="ECO:0000256" key="1">
    <source>
        <dbReference type="SAM" id="MobiDB-lite"/>
    </source>
</evidence>
<sequence>MRMLSTVPSRRGAALVAGLAVALSACTSEEPEAPPVAAEDSARTSDDGLEGEPGTGTGWLCEYVSPATLRAAVGAEAQSPRQLVTEDDEDSWVCEVLVGGPGEQEPAVRLAIQLGEEARDLARERAEAAAQVRGGPEHLGVSFVSPGLITALTLCTAPDAQDRGERIPYTLVAESLGETGEEATAGLRQALTEAAKRLDAAVGCSPSQALSDEAAATTGP</sequence>
<dbReference type="EMBL" id="JBHMAX010000012">
    <property type="protein sequence ID" value="MFB9731510.1"/>
    <property type="molecule type" value="Genomic_DNA"/>
</dbReference>
<name>A0ABV5V127_9MICO</name>
<dbReference type="PROSITE" id="PS51257">
    <property type="entry name" value="PROKAR_LIPOPROTEIN"/>
    <property type="match status" value="1"/>
</dbReference>
<gene>
    <name evidence="3" type="ORF">ACFFN0_05595</name>
</gene>
<dbReference type="Proteomes" id="UP001589613">
    <property type="component" value="Unassembled WGS sequence"/>
</dbReference>
<evidence type="ECO:0000313" key="3">
    <source>
        <dbReference type="EMBL" id="MFB9731510.1"/>
    </source>
</evidence>
<proteinExistence type="predicted"/>
<organism evidence="3 4">
    <name type="scientific">Ornithinimicrobium kibberense</name>
    <dbReference type="NCBI Taxonomy" id="282060"/>
    <lineage>
        <taxon>Bacteria</taxon>
        <taxon>Bacillati</taxon>
        <taxon>Actinomycetota</taxon>
        <taxon>Actinomycetes</taxon>
        <taxon>Micrococcales</taxon>
        <taxon>Ornithinimicrobiaceae</taxon>
        <taxon>Ornithinimicrobium</taxon>
    </lineage>
</organism>
<feature type="region of interest" description="Disordered" evidence="1">
    <location>
        <begin position="28"/>
        <end position="57"/>
    </location>
</feature>
<keyword evidence="4" id="KW-1185">Reference proteome</keyword>
<protein>
    <recommendedName>
        <fullName evidence="5">DUF3558 domain-containing protein</fullName>
    </recommendedName>
</protein>
<accession>A0ABV5V127</accession>
<dbReference type="RefSeq" id="WP_075957198.1">
    <property type="nucleotide sequence ID" value="NZ_JBHMAX010000012.1"/>
</dbReference>
<evidence type="ECO:0000313" key="4">
    <source>
        <dbReference type="Proteomes" id="UP001589613"/>
    </source>
</evidence>
<feature type="signal peptide" evidence="2">
    <location>
        <begin position="1"/>
        <end position="27"/>
    </location>
</feature>
<feature type="chain" id="PRO_5046201264" description="DUF3558 domain-containing protein" evidence="2">
    <location>
        <begin position="28"/>
        <end position="220"/>
    </location>
</feature>